<evidence type="ECO:0000259" key="3">
    <source>
        <dbReference type="Pfam" id="PF21001"/>
    </source>
</evidence>
<accession>A0A3B7LWQ6</accession>
<gene>
    <name evidence="4" type="ORF">CDG60_05630</name>
</gene>
<dbReference type="Pfam" id="PF07290">
    <property type="entry name" value="YqiJ_OB"/>
    <property type="match status" value="1"/>
</dbReference>
<name>A0A3B7LWQ6_9GAMM</name>
<evidence type="ECO:0000256" key="1">
    <source>
        <dbReference type="SAM" id="Phobius"/>
    </source>
</evidence>
<dbReference type="Pfam" id="PF21001">
    <property type="entry name" value="YqiJ_N"/>
    <property type="match status" value="1"/>
</dbReference>
<keyword evidence="1" id="KW-1133">Transmembrane helix</keyword>
<evidence type="ECO:0000259" key="2">
    <source>
        <dbReference type="Pfam" id="PF07290"/>
    </source>
</evidence>
<dbReference type="InterPro" id="IPR010840">
    <property type="entry name" value="YqiJ_OB"/>
</dbReference>
<organism evidence="4 5">
    <name type="scientific">Acinetobacter chinensis</name>
    <dbReference type="NCBI Taxonomy" id="2004650"/>
    <lineage>
        <taxon>Bacteria</taxon>
        <taxon>Pseudomonadati</taxon>
        <taxon>Pseudomonadota</taxon>
        <taxon>Gammaproteobacteria</taxon>
        <taxon>Moraxellales</taxon>
        <taxon>Moraxellaceae</taxon>
        <taxon>Acinetobacter</taxon>
    </lineage>
</organism>
<feature type="transmembrane region" description="Helical" evidence="1">
    <location>
        <begin position="81"/>
        <end position="103"/>
    </location>
</feature>
<feature type="domain" description="Inner membrane protein YqiJ OB-fold" evidence="2">
    <location>
        <begin position="151"/>
        <end position="213"/>
    </location>
</feature>
<evidence type="ECO:0000313" key="4">
    <source>
        <dbReference type="EMBL" id="AXY56097.1"/>
    </source>
</evidence>
<dbReference type="EMBL" id="CP032134">
    <property type="protein sequence ID" value="AXY56097.1"/>
    <property type="molecule type" value="Genomic_DNA"/>
</dbReference>
<evidence type="ECO:0000313" key="5">
    <source>
        <dbReference type="Proteomes" id="UP000263753"/>
    </source>
</evidence>
<feature type="transmembrane region" description="Helical" evidence="1">
    <location>
        <begin position="12"/>
        <end position="33"/>
    </location>
</feature>
<dbReference type="KEGG" id="achi:CDG60_05630"/>
<keyword evidence="1" id="KW-0472">Membrane</keyword>
<dbReference type="InterPro" id="IPR048376">
    <property type="entry name" value="YqiJ_N"/>
</dbReference>
<dbReference type="RefSeq" id="WP_087513457.1">
    <property type="nucleotide sequence ID" value="NZ_CP032134.1"/>
</dbReference>
<protein>
    <submittedName>
        <fullName evidence="4">DUF1449 family protein</fullName>
    </submittedName>
</protein>
<proteinExistence type="predicted"/>
<feature type="domain" description="Inner membrane protein YqiJ N-terminal" evidence="3">
    <location>
        <begin position="10"/>
        <end position="129"/>
    </location>
</feature>
<keyword evidence="1" id="KW-0812">Transmembrane</keyword>
<feature type="transmembrane region" description="Helical" evidence="1">
    <location>
        <begin position="109"/>
        <end position="128"/>
    </location>
</feature>
<dbReference type="Proteomes" id="UP000263753">
    <property type="component" value="Chromosome"/>
</dbReference>
<sequence>MWELITHPSNYAFSISLSLMFMLGILELMLLIAGGGSQGLLDQFLPDDLSSSPQHADTGMDGSPNLFIQLLDWLYIGRVPLLIWLIIFLTIYGLTGLIAQTVFYQFTSHYFSAWIIAPACLFICMPLVRYSSMLIAKILPKDETTAIFSEELIGRTAVIILGEAKQHSPAQAKVKDQFGQIHYILVEPEEDEIFSQGQSVILSEKTSIGFLAVSV</sequence>
<reference evidence="5" key="1">
    <citation type="submission" date="2018-09" db="EMBL/GenBank/DDBJ databases">
        <title>The complete genome of Acinetobacter sp. strain WCHAc010005.</title>
        <authorList>
            <person name="Hu Y."/>
            <person name="Long H."/>
            <person name="Feng Y."/>
            <person name="Zong Z."/>
        </authorList>
    </citation>
    <scope>NUCLEOTIDE SEQUENCE [LARGE SCALE GENOMIC DNA]</scope>
    <source>
        <strain evidence="5">WCHAc010005</strain>
    </source>
</reference>
<dbReference type="AlphaFoldDB" id="A0A3B7LWQ6"/>